<evidence type="ECO:0000313" key="1">
    <source>
        <dbReference type="EMBL" id="MBB4980411.1"/>
    </source>
</evidence>
<dbReference type="Proteomes" id="UP000582643">
    <property type="component" value="Unassembled WGS sequence"/>
</dbReference>
<comment type="caution">
    <text evidence="1">The sequence shown here is derived from an EMBL/GenBank/DDBJ whole genome shotgun (WGS) entry which is preliminary data.</text>
</comment>
<organism evidence="1 2">
    <name type="scientific">Streptomyces nymphaeiformis</name>
    <dbReference type="NCBI Taxonomy" id="2663842"/>
    <lineage>
        <taxon>Bacteria</taxon>
        <taxon>Bacillati</taxon>
        <taxon>Actinomycetota</taxon>
        <taxon>Actinomycetes</taxon>
        <taxon>Kitasatosporales</taxon>
        <taxon>Streptomycetaceae</taxon>
        <taxon>Streptomyces</taxon>
    </lineage>
</organism>
<sequence length="105" mass="11331">MAFPNALCVTTGNDTDYPPGDGSSSGGSVLLTAGILRAIREWFDTRGVSAQRQIERYNRDELIADFDEANGPTAPGRLPPRRPGCPVALHPMPARPPERRACCPI</sequence>
<gene>
    <name evidence="1" type="ORF">GGE06_001319</name>
</gene>
<dbReference type="RefSeq" id="WP_246532363.1">
    <property type="nucleotide sequence ID" value="NZ_JACHJY010000002.1"/>
</dbReference>
<proteinExistence type="predicted"/>
<evidence type="ECO:0000313" key="2">
    <source>
        <dbReference type="Proteomes" id="UP000582643"/>
    </source>
</evidence>
<dbReference type="AlphaFoldDB" id="A0A7W7TWL3"/>
<reference evidence="1 2" key="1">
    <citation type="submission" date="2020-08" db="EMBL/GenBank/DDBJ databases">
        <title>Genomic Encyclopedia of Type Strains, Phase III (KMG-III): the genomes of soil and plant-associated and newly described type strains.</title>
        <authorList>
            <person name="Whitman W."/>
        </authorList>
    </citation>
    <scope>NUCLEOTIDE SEQUENCE [LARGE SCALE GENOMIC DNA]</scope>
    <source>
        <strain evidence="1 2">SFB5A</strain>
    </source>
</reference>
<dbReference type="EMBL" id="JACHJY010000002">
    <property type="protein sequence ID" value="MBB4980411.1"/>
    <property type="molecule type" value="Genomic_DNA"/>
</dbReference>
<protein>
    <submittedName>
        <fullName evidence="1">Uncharacterized protein</fullName>
    </submittedName>
</protein>
<name>A0A7W7TWL3_9ACTN</name>
<keyword evidence="2" id="KW-1185">Reference proteome</keyword>
<accession>A0A7W7TWL3</accession>